<organism evidence="2 3">
    <name type="scientific">Maribacter dokdonensis</name>
    <dbReference type="NCBI Taxonomy" id="320912"/>
    <lineage>
        <taxon>Bacteria</taxon>
        <taxon>Pseudomonadati</taxon>
        <taxon>Bacteroidota</taxon>
        <taxon>Flavobacteriia</taxon>
        <taxon>Flavobacteriales</taxon>
        <taxon>Flavobacteriaceae</taxon>
        <taxon>Maribacter</taxon>
    </lineage>
</organism>
<dbReference type="EMBL" id="FNTB01000001">
    <property type="protein sequence ID" value="SEB46455.1"/>
    <property type="molecule type" value="Genomic_DNA"/>
</dbReference>
<dbReference type="AlphaFoldDB" id="A0A1H4JKH2"/>
<accession>A0A1H4JKH2</accession>
<sequence length="32" mass="3901">MKDQLLKETTIEEYKSDFFTGIVMLMRKLFMI</sequence>
<evidence type="ECO:0000313" key="2">
    <source>
        <dbReference type="EMBL" id="SEB46455.1"/>
    </source>
</evidence>
<protein>
    <submittedName>
        <fullName evidence="2">Uncharacterized protein</fullName>
    </submittedName>
</protein>
<evidence type="ECO:0000313" key="3">
    <source>
        <dbReference type="Proteomes" id="UP000183038"/>
    </source>
</evidence>
<dbReference type="Proteomes" id="UP000183038">
    <property type="component" value="Unassembled WGS sequence"/>
</dbReference>
<reference evidence="1 4" key="2">
    <citation type="submission" date="2016-10" db="EMBL/GenBank/DDBJ databases">
        <authorList>
            <person name="Varghese N."/>
            <person name="Submissions S."/>
        </authorList>
    </citation>
    <scope>NUCLEOTIDE SEQUENCE [LARGE SCALE GENOMIC DNA]</scope>
    <source>
        <strain evidence="1 4">MAR_2009_60</strain>
    </source>
</reference>
<keyword evidence="4" id="KW-1185">Reference proteome</keyword>
<evidence type="ECO:0000313" key="1">
    <source>
        <dbReference type="EMBL" id="SDR85084.1"/>
    </source>
</evidence>
<proteinExistence type="predicted"/>
<dbReference type="EMBL" id="LT629754">
    <property type="protein sequence ID" value="SDR85084.1"/>
    <property type="molecule type" value="Genomic_DNA"/>
</dbReference>
<dbReference type="Proteomes" id="UP000199574">
    <property type="component" value="Chromosome I"/>
</dbReference>
<evidence type="ECO:0000313" key="4">
    <source>
        <dbReference type="Proteomes" id="UP000199574"/>
    </source>
</evidence>
<name>A0A1H4JKH2_9FLAO</name>
<gene>
    <name evidence="2" type="ORF">SAMN05192540_0412</name>
    <name evidence="1" type="ORF">SAMN05192545_0284</name>
</gene>
<reference evidence="2 3" key="1">
    <citation type="submission" date="2016-10" db="EMBL/GenBank/DDBJ databases">
        <authorList>
            <person name="de Groot N.N."/>
        </authorList>
    </citation>
    <scope>NUCLEOTIDE SEQUENCE [LARGE SCALE GENOMIC DNA]</scope>
    <source>
        <strain evidence="2 3">MAR_2009_71</strain>
    </source>
</reference>